<dbReference type="PANTHER" id="PTHR47163">
    <property type="entry name" value="DDE_TNP_IS1595 DOMAIN-CONTAINING PROTEIN"/>
    <property type="match status" value="1"/>
</dbReference>
<evidence type="ECO:0000313" key="2">
    <source>
        <dbReference type="EMBL" id="KAK3787569.1"/>
    </source>
</evidence>
<sequence>MAKRKNNVGRVVEQRWVFGGVDRATRRGFLVLVPDRTQRTLEALIEQFIAPGSIINSDGFASYHNIVNLNVQPPYQHIVVNHNRNFVDPATGACTNLIENFWKNCKRRFKAMSTTSQDMLPGHLDEFMWRQFNGKTPQAAFNNIIDQLAHYYAAS</sequence>
<feature type="domain" description="ISXO2-like transposase" evidence="1">
    <location>
        <begin position="1"/>
        <end position="133"/>
    </location>
</feature>
<reference evidence="2" key="1">
    <citation type="journal article" date="2023" name="G3 (Bethesda)">
        <title>A reference genome for the long-term kleptoplast-retaining sea slug Elysia crispata morphotype clarki.</title>
        <authorList>
            <person name="Eastman K.E."/>
            <person name="Pendleton A.L."/>
            <person name="Shaikh M.A."/>
            <person name="Suttiyut T."/>
            <person name="Ogas R."/>
            <person name="Tomko P."/>
            <person name="Gavelis G."/>
            <person name="Widhalm J.R."/>
            <person name="Wisecaver J.H."/>
        </authorList>
    </citation>
    <scope>NUCLEOTIDE SEQUENCE</scope>
    <source>
        <strain evidence="2">ECLA1</strain>
    </source>
</reference>
<dbReference type="Proteomes" id="UP001283361">
    <property type="component" value="Unassembled WGS sequence"/>
</dbReference>
<dbReference type="InterPro" id="IPR024445">
    <property type="entry name" value="Tnp_ISXO2-like"/>
</dbReference>
<dbReference type="Pfam" id="PF12762">
    <property type="entry name" value="DDE_Tnp_IS1595"/>
    <property type="match status" value="1"/>
</dbReference>
<dbReference type="InterPro" id="IPR053164">
    <property type="entry name" value="IS1016-like_transposase"/>
</dbReference>
<dbReference type="PANTHER" id="PTHR47163:SF2">
    <property type="entry name" value="SI:DKEY-17M8.2"/>
    <property type="match status" value="1"/>
</dbReference>
<evidence type="ECO:0000259" key="1">
    <source>
        <dbReference type="SMART" id="SM01126"/>
    </source>
</evidence>
<dbReference type="AlphaFoldDB" id="A0AAE1AGU4"/>
<dbReference type="EMBL" id="JAWDGP010001852">
    <property type="protein sequence ID" value="KAK3787569.1"/>
    <property type="molecule type" value="Genomic_DNA"/>
</dbReference>
<proteinExistence type="predicted"/>
<name>A0AAE1AGU4_9GAST</name>
<accession>A0AAE1AGU4</accession>
<keyword evidence="3" id="KW-1185">Reference proteome</keyword>
<evidence type="ECO:0000313" key="3">
    <source>
        <dbReference type="Proteomes" id="UP001283361"/>
    </source>
</evidence>
<gene>
    <name evidence="2" type="ORF">RRG08_025900</name>
</gene>
<protein>
    <recommendedName>
        <fullName evidence="1">ISXO2-like transposase domain-containing protein</fullName>
    </recommendedName>
</protein>
<dbReference type="SMART" id="SM01126">
    <property type="entry name" value="DDE_Tnp_IS1595"/>
    <property type="match status" value="1"/>
</dbReference>
<comment type="caution">
    <text evidence="2">The sequence shown here is derived from an EMBL/GenBank/DDBJ whole genome shotgun (WGS) entry which is preliminary data.</text>
</comment>
<organism evidence="2 3">
    <name type="scientific">Elysia crispata</name>
    <name type="common">lettuce slug</name>
    <dbReference type="NCBI Taxonomy" id="231223"/>
    <lineage>
        <taxon>Eukaryota</taxon>
        <taxon>Metazoa</taxon>
        <taxon>Spiralia</taxon>
        <taxon>Lophotrochozoa</taxon>
        <taxon>Mollusca</taxon>
        <taxon>Gastropoda</taxon>
        <taxon>Heterobranchia</taxon>
        <taxon>Euthyneura</taxon>
        <taxon>Panpulmonata</taxon>
        <taxon>Sacoglossa</taxon>
        <taxon>Placobranchoidea</taxon>
        <taxon>Plakobranchidae</taxon>
        <taxon>Elysia</taxon>
    </lineage>
</organism>